<dbReference type="Gene3D" id="1.10.1040.10">
    <property type="entry name" value="N-(1-d-carboxylethyl)-l-norvaline Dehydrogenase, domain 2"/>
    <property type="match status" value="1"/>
</dbReference>
<dbReference type="SUPFAM" id="SSF51735">
    <property type="entry name" value="NAD(P)-binding Rossmann-fold domains"/>
    <property type="match status" value="1"/>
</dbReference>
<feature type="domain" description="6-phosphogluconate dehydrogenase NADP-binding" evidence="4">
    <location>
        <begin position="7"/>
        <end position="165"/>
    </location>
</feature>
<dbReference type="RefSeq" id="WP_073628450.1">
    <property type="nucleotide sequence ID" value="NZ_FRXO01000004.1"/>
</dbReference>
<dbReference type="InterPro" id="IPR013328">
    <property type="entry name" value="6PGD_dom2"/>
</dbReference>
<evidence type="ECO:0000259" key="5">
    <source>
        <dbReference type="Pfam" id="PF14833"/>
    </source>
</evidence>
<dbReference type="Proteomes" id="UP000186406">
    <property type="component" value="Unassembled WGS sequence"/>
</dbReference>
<dbReference type="STRING" id="1123029.SAMN02745172_02118"/>
<dbReference type="Pfam" id="PF03446">
    <property type="entry name" value="NAD_binding_2"/>
    <property type="match status" value="1"/>
</dbReference>
<dbReference type="EMBL" id="FRXO01000004">
    <property type="protein sequence ID" value="SHO65473.1"/>
    <property type="molecule type" value="Genomic_DNA"/>
</dbReference>
<dbReference type="GO" id="GO:0050661">
    <property type="term" value="F:NADP binding"/>
    <property type="evidence" value="ECO:0007669"/>
    <property type="project" value="InterPro"/>
</dbReference>
<keyword evidence="2" id="KW-0520">NAD</keyword>
<gene>
    <name evidence="6" type="ORF">SAMN02745172_02118</name>
</gene>
<organism evidence="6 7">
    <name type="scientific">Pseudoxanthobacter soli DSM 19599</name>
    <dbReference type="NCBI Taxonomy" id="1123029"/>
    <lineage>
        <taxon>Bacteria</taxon>
        <taxon>Pseudomonadati</taxon>
        <taxon>Pseudomonadota</taxon>
        <taxon>Alphaproteobacteria</taxon>
        <taxon>Hyphomicrobiales</taxon>
        <taxon>Segnochrobactraceae</taxon>
        <taxon>Pseudoxanthobacter</taxon>
    </lineage>
</organism>
<dbReference type="GO" id="GO:0051287">
    <property type="term" value="F:NAD binding"/>
    <property type="evidence" value="ECO:0007669"/>
    <property type="project" value="InterPro"/>
</dbReference>
<dbReference type="InterPro" id="IPR015815">
    <property type="entry name" value="HIBADH-related"/>
</dbReference>
<dbReference type="InterPro" id="IPR036291">
    <property type="entry name" value="NAD(P)-bd_dom_sf"/>
</dbReference>
<keyword evidence="7" id="KW-1185">Reference proteome</keyword>
<reference evidence="6 7" key="1">
    <citation type="submission" date="2016-12" db="EMBL/GenBank/DDBJ databases">
        <authorList>
            <person name="Song W.-J."/>
            <person name="Kurnit D.M."/>
        </authorList>
    </citation>
    <scope>NUCLEOTIDE SEQUENCE [LARGE SCALE GENOMIC DNA]</scope>
    <source>
        <strain evidence="6 7">DSM 19599</strain>
    </source>
</reference>
<evidence type="ECO:0000256" key="2">
    <source>
        <dbReference type="ARBA" id="ARBA00023027"/>
    </source>
</evidence>
<dbReference type="SUPFAM" id="SSF48179">
    <property type="entry name" value="6-phosphogluconate dehydrogenase C-terminal domain-like"/>
    <property type="match status" value="1"/>
</dbReference>
<evidence type="ECO:0000259" key="4">
    <source>
        <dbReference type="Pfam" id="PF03446"/>
    </source>
</evidence>
<keyword evidence="1" id="KW-0560">Oxidoreductase</keyword>
<dbReference type="InterPro" id="IPR006115">
    <property type="entry name" value="6PGDH_NADP-bd"/>
</dbReference>
<accession>A0A1M7ZKP1</accession>
<dbReference type="InterPro" id="IPR008927">
    <property type="entry name" value="6-PGluconate_DH-like_C_sf"/>
</dbReference>
<name>A0A1M7ZKP1_9HYPH</name>
<evidence type="ECO:0000256" key="3">
    <source>
        <dbReference type="PIRSR" id="PIRSR000103-1"/>
    </source>
</evidence>
<dbReference type="AlphaFoldDB" id="A0A1M7ZKP1"/>
<feature type="domain" description="3-hydroxyisobutyrate dehydrogenase-like NAD-binding" evidence="5">
    <location>
        <begin position="168"/>
        <end position="288"/>
    </location>
</feature>
<evidence type="ECO:0000256" key="1">
    <source>
        <dbReference type="ARBA" id="ARBA00023002"/>
    </source>
</evidence>
<feature type="active site" evidence="3">
    <location>
        <position position="174"/>
    </location>
</feature>
<dbReference type="PIRSF" id="PIRSF000103">
    <property type="entry name" value="HIBADH"/>
    <property type="match status" value="1"/>
</dbReference>
<protein>
    <submittedName>
        <fullName evidence="6">3-hydroxyisobutyrate dehydrogenase</fullName>
    </submittedName>
</protein>
<sequence>MTATRSSIAFIGIGQMGLPMVRRLLKAGFAVTGFDLSEAARAELVSAGGKAAATAAEATTGAEVIITMLPNGKIVQSVLLDDSHVLANAAPGAVVLEMSSSAPTETRALLGRLPPGLRLVDAPVSGGVKRAIEGALTIMVGGDVADLDDVEPVLSAMATRVFRCGPVGAGHAMKAINNFVSGAGVIAAVEAVELGRSFGLDPADMIDVLNASSGRNNATEIKMKQFVLSGTFASGFALGLMAKDIRTAADLSRDLGLGQDCLRQTADVWEEAAKALGASVDHTRIAEFLAVRERERV</sequence>
<proteinExistence type="predicted"/>
<dbReference type="Gene3D" id="3.40.50.720">
    <property type="entry name" value="NAD(P)-binding Rossmann-like Domain"/>
    <property type="match status" value="1"/>
</dbReference>
<dbReference type="Pfam" id="PF14833">
    <property type="entry name" value="NAD_binding_11"/>
    <property type="match status" value="1"/>
</dbReference>
<dbReference type="InterPro" id="IPR029154">
    <property type="entry name" value="HIBADH-like_NADP-bd"/>
</dbReference>
<dbReference type="PANTHER" id="PTHR22981:SF7">
    <property type="entry name" value="3-HYDROXYISOBUTYRATE DEHYDROGENASE, MITOCHONDRIAL"/>
    <property type="match status" value="1"/>
</dbReference>
<dbReference type="PANTHER" id="PTHR22981">
    <property type="entry name" value="3-HYDROXYISOBUTYRATE DEHYDROGENASE-RELATED"/>
    <property type="match status" value="1"/>
</dbReference>
<evidence type="ECO:0000313" key="7">
    <source>
        <dbReference type="Proteomes" id="UP000186406"/>
    </source>
</evidence>
<evidence type="ECO:0000313" key="6">
    <source>
        <dbReference type="EMBL" id="SHO65473.1"/>
    </source>
</evidence>
<dbReference type="OrthoDB" id="9812907at2"/>
<dbReference type="GO" id="GO:0016616">
    <property type="term" value="F:oxidoreductase activity, acting on the CH-OH group of donors, NAD or NADP as acceptor"/>
    <property type="evidence" value="ECO:0007669"/>
    <property type="project" value="TreeGrafter"/>
</dbReference>